<dbReference type="OrthoDB" id="2016698at2759"/>
<keyword evidence="3" id="KW-0378">Hydrolase</keyword>
<dbReference type="Proteomes" id="UP000054498">
    <property type="component" value="Unassembled WGS sequence"/>
</dbReference>
<dbReference type="Gene3D" id="3.40.50.300">
    <property type="entry name" value="P-loop containing nucleotide triphosphate hydrolases"/>
    <property type="match status" value="1"/>
</dbReference>
<evidence type="ECO:0000259" key="2">
    <source>
        <dbReference type="Pfam" id="PF17862"/>
    </source>
</evidence>
<dbReference type="InterPro" id="IPR003959">
    <property type="entry name" value="ATPase_AAA_core"/>
</dbReference>
<keyword evidence="3" id="KW-0645">Protease</keyword>
<dbReference type="STRING" id="145388.A0A0D2K698"/>
<dbReference type="GO" id="GO:0045037">
    <property type="term" value="P:protein import into chloroplast stroma"/>
    <property type="evidence" value="ECO:0007669"/>
    <property type="project" value="TreeGrafter"/>
</dbReference>
<dbReference type="InterPro" id="IPR041569">
    <property type="entry name" value="AAA_lid_3"/>
</dbReference>
<evidence type="ECO:0000313" key="3">
    <source>
        <dbReference type="EMBL" id="KIY91658.1"/>
    </source>
</evidence>
<accession>A0A0D2K698</accession>
<dbReference type="GO" id="GO:0005524">
    <property type="term" value="F:ATP binding"/>
    <property type="evidence" value="ECO:0007669"/>
    <property type="project" value="InterPro"/>
</dbReference>
<dbReference type="EMBL" id="KK106439">
    <property type="protein sequence ID" value="KIY91658.1"/>
    <property type="molecule type" value="Genomic_DNA"/>
</dbReference>
<feature type="non-terminal residue" evidence="3">
    <location>
        <position position="167"/>
    </location>
</feature>
<reference evidence="3 4" key="1">
    <citation type="journal article" date="2013" name="BMC Genomics">
        <title>Reconstruction of the lipid metabolism for the microalga Monoraphidium neglectum from its genome sequence reveals characteristics suitable for biofuel production.</title>
        <authorList>
            <person name="Bogen C."/>
            <person name="Al-Dilaimi A."/>
            <person name="Albersmeier A."/>
            <person name="Wichmann J."/>
            <person name="Grundmann M."/>
            <person name="Rupp O."/>
            <person name="Lauersen K.J."/>
            <person name="Blifernez-Klassen O."/>
            <person name="Kalinowski J."/>
            <person name="Goesmann A."/>
            <person name="Mussgnug J.H."/>
            <person name="Kruse O."/>
        </authorList>
    </citation>
    <scope>NUCLEOTIDE SEQUENCE [LARGE SCALE GENOMIC DNA]</scope>
    <source>
        <strain evidence="3 4">SAG 48.87</strain>
    </source>
</reference>
<dbReference type="PANTHER" id="PTHR23076:SF111">
    <property type="entry name" value="INACTIVE ATP-DEPENDENT ZINC METALLOPROTEASE FTSHI 1, CHLOROPLASTIC-RELATED"/>
    <property type="match status" value="1"/>
</dbReference>
<dbReference type="KEGG" id="mng:MNEG_16306"/>
<dbReference type="EC" id="3.4.24.-" evidence="3"/>
<keyword evidence="3" id="KW-0131">Cell cycle</keyword>
<dbReference type="GO" id="GO:0051301">
    <property type="term" value="P:cell division"/>
    <property type="evidence" value="ECO:0007669"/>
    <property type="project" value="UniProtKB-KW"/>
</dbReference>
<gene>
    <name evidence="3" type="ORF">MNEG_16306</name>
</gene>
<dbReference type="SUPFAM" id="SSF52540">
    <property type="entry name" value="P-loop containing nucleoside triphosphate hydrolases"/>
    <property type="match status" value="1"/>
</dbReference>
<dbReference type="InterPro" id="IPR027417">
    <property type="entry name" value="P-loop_NTPase"/>
</dbReference>
<dbReference type="GO" id="GO:0004176">
    <property type="term" value="F:ATP-dependent peptidase activity"/>
    <property type="evidence" value="ECO:0007669"/>
    <property type="project" value="TreeGrafter"/>
</dbReference>
<sequence length="167" mass="18384">MDGFTPDTGVVFIGATNRADLLDPALMRPGRFDRKVRMPKPDTNGRYEILRLQLRDKKLARDLPGLVGADLANIVNEAQLSAVRAGRTELTRRDVYAGVDRFTQGELRPSLPTSNRLPVLAFAAKEAGIALVASLLRARHGRIEPVERVSIQPKGRSLSRTLFARGT</sequence>
<evidence type="ECO:0000313" key="4">
    <source>
        <dbReference type="Proteomes" id="UP000054498"/>
    </source>
</evidence>
<evidence type="ECO:0000259" key="1">
    <source>
        <dbReference type="Pfam" id="PF00004"/>
    </source>
</evidence>
<proteinExistence type="predicted"/>
<dbReference type="GeneID" id="25734052"/>
<dbReference type="Gene3D" id="1.10.8.60">
    <property type="match status" value="1"/>
</dbReference>
<feature type="domain" description="ATPase AAA-type core" evidence="1">
    <location>
        <begin position="1"/>
        <end position="39"/>
    </location>
</feature>
<dbReference type="AlphaFoldDB" id="A0A0D2K698"/>
<dbReference type="GO" id="GO:0016887">
    <property type="term" value="F:ATP hydrolysis activity"/>
    <property type="evidence" value="ECO:0007669"/>
    <property type="project" value="InterPro"/>
</dbReference>
<dbReference type="Pfam" id="PF00004">
    <property type="entry name" value="AAA"/>
    <property type="match status" value="1"/>
</dbReference>
<dbReference type="RefSeq" id="XP_013890678.1">
    <property type="nucleotide sequence ID" value="XM_014035224.1"/>
</dbReference>
<dbReference type="GO" id="GO:0006508">
    <property type="term" value="P:proteolysis"/>
    <property type="evidence" value="ECO:0007669"/>
    <property type="project" value="UniProtKB-KW"/>
</dbReference>
<keyword evidence="4" id="KW-1185">Reference proteome</keyword>
<keyword evidence="3" id="KW-0132">Cell division</keyword>
<dbReference type="GO" id="GO:0009507">
    <property type="term" value="C:chloroplast"/>
    <property type="evidence" value="ECO:0007669"/>
    <property type="project" value="TreeGrafter"/>
</dbReference>
<dbReference type="Pfam" id="PF17862">
    <property type="entry name" value="AAA_lid_3"/>
    <property type="match status" value="1"/>
</dbReference>
<protein>
    <submittedName>
        <fullName evidence="3">Putative Cell division protease ftsH, chloroplastic</fullName>
        <ecNumber evidence="3">3.4.24.-</ecNumber>
    </submittedName>
</protein>
<dbReference type="PANTHER" id="PTHR23076">
    <property type="entry name" value="METALLOPROTEASE M41 FTSH"/>
    <property type="match status" value="1"/>
</dbReference>
<organism evidence="3 4">
    <name type="scientific">Monoraphidium neglectum</name>
    <dbReference type="NCBI Taxonomy" id="145388"/>
    <lineage>
        <taxon>Eukaryota</taxon>
        <taxon>Viridiplantae</taxon>
        <taxon>Chlorophyta</taxon>
        <taxon>core chlorophytes</taxon>
        <taxon>Chlorophyceae</taxon>
        <taxon>CS clade</taxon>
        <taxon>Sphaeropleales</taxon>
        <taxon>Selenastraceae</taxon>
        <taxon>Monoraphidium</taxon>
    </lineage>
</organism>
<feature type="domain" description="AAA ATPase AAA+ lid" evidence="2">
    <location>
        <begin position="57"/>
        <end position="95"/>
    </location>
</feature>
<name>A0A0D2K698_9CHLO</name>